<dbReference type="AlphaFoldDB" id="A0A6N2UEK5"/>
<feature type="domain" description="Phosphoribosyltransferase" evidence="2">
    <location>
        <begin position="137"/>
        <end position="233"/>
    </location>
</feature>
<proteinExistence type="inferred from homology"/>
<dbReference type="PANTHER" id="PTHR47505:SF1">
    <property type="entry name" value="DNA UTILIZATION PROTEIN YHGH"/>
    <property type="match status" value="1"/>
</dbReference>
<dbReference type="InterPro" id="IPR044005">
    <property type="entry name" value="DZR_2"/>
</dbReference>
<gene>
    <name evidence="4" type="ORF">BGLFYP119_01999</name>
</gene>
<feature type="domain" description="Double zinc ribbon" evidence="3">
    <location>
        <begin position="8"/>
        <end position="65"/>
    </location>
</feature>
<dbReference type="InterPro" id="IPR051910">
    <property type="entry name" value="ComF/GntX_DNA_util-trans"/>
</dbReference>
<comment type="similarity">
    <text evidence="1">Belongs to the ComF/GntX family.</text>
</comment>
<dbReference type="InterPro" id="IPR000836">
    <property type="entry name" value="PRTase_dom"/>
</dbReference>
<sequence>MKKIINTILNVLYPRRCPVCHKILKDQKMLSCPECSYGFKRVGKHYCLKCGKPVNAEEEYCRECRKRKRSFDLCRSVFLYDGSLRQSLVRYKYYGCREYGEFYAASMCRYLGNDILRWNPDVIVPIPMTSKKKRKRGFNQSAYLADRIGEGMNLPVSHTLLKKVCSTRSQKKLNAAQRRQNLRTAFEVKEDISGLTVLVVDDVYTTGSTMEAAASCLKASGAEKVFCISLCTGRT</sequence>
<organism evidence="4">
    <name type="scientific">Blautia glucerasea</name>
    <dbReference type="NCBI Taxonomy" id="536633"/>
    <lineage>
        <taxon>Bacteria</taxon>
        <taxon>Bacillati</taxon>
        <taxon>Bacillota</taxon>
        <taxon>Clostridia</taxon>
        <taxon>Lachnospirales</taxon>
        <taxon>Lachnospiraceae</taxon>
        <taxon>Blautia</taxon>
    </lineage>
</organism>
<evidence type="ECO:0000259" key="3">
    <source>
        <dbReference type="Pfam" id="PF18912"/>
    </source>
</evidence>
<dbReference type="SUPFAM" id="SSF53271">
    <property type="entry name" value="PRTase-like"/>
    <property type="match status" value="1"/>
</dbReference>
<reference evidence="4" key="1">
    <citation type="submission" date="2019-11" db="EMBL/GenBank/DDBJ databases">
        <authorList>
            <person name="Feng L."/>
        </authorList>
    </citation>
    <scope>NUCLEOTIDE SEQUENCE</scope>
    <source>
        <strain evidence="4">BgluceraseaLFYP119</strain>
    </source>
</reference>
<dbReference type="InterPro" id="IPR029057">
    <property type="entry name" value="PRTase-like"/>
</dbReference>
<dbReference type="RefSeq" id="WP_297884198.1">
    <property type="nucleotide sequence ID" value="NZ_CACRST010000018.1"/>
</dbReference>
<protein>
    <submittedName>
        <fullName evidence="4">DNA utilization protein GntX</fullName>
    </submittedName>
</protein>
<name>A0A6N2UEK5_9FIRM</name>
<dbReference type="Pfam" id="PF18912">
    <property type="entry name" value="DZR_2"/>
    <property type="match status" value="1"/>
</dbReference>
<evidence type="ECO:0000256" key="1">
    <source>
        <dbReference type="ARBA" id="ARBA00008007"/>
    </source>
</evidence>
<evidence type="ECO:0000313" key="4">
    <source>
        <dbReference type="EMBL" id="VYT14781.1"/>
    </source>
</evidence>
<dbReference type="CDD" id="cd06223">
    <property type="entry name" value="PRTases_typeI"/>
    <property type="match status" value="1"/>
</dbReference>
<dbReference type="Pfam" id="PF00156">
    <property type="entry name" value="Pribosyltran"/>
    <property type="match status" value="1"/>
</dbReference>
<accession>A0A6N2UEK5</accession>
<dbReference type="Gene3D" id="3.40.50.2020">
    <property type="match status" value="1"/>
</dbReference>
<dbReference type="EMBL" id="CACRST010000018">
    <property type="protein sequence ID" value="VYT14781.1"/>
    <property type="molecule type" value="Genomic_DNA"/>
</dbReference>
<evidence type="ECO:0000259" key="2">
    <source>
        <dbReference type="Pfam" id="PF00156"/>
    </source>
</evidence>
<dbReference type="PANTHER" id="PTHR47505">
    <property type="entry name" value="DNA UTILIZATION PROTEIN YHGH"/>
    <property type="match status" value="1"/>
</dbReference>